<protein>
    <submittedName>
        <fullName evidence="3">Uncharacterized protein</fullName>
    </submittedName>
</protein>
<evidence type="ECO:0000256" key="2">
    <source>
        <dbReference type="SAM" id="Phobius"/>
    </source>
</evidence>
<accession>A0A9Q1QA14</accession>
<sequence length="337" mass="38043">MRENGDVLHVKTLEWQFLANYTGDLLVLLVAIATITVAAEVRTSFRPYLSSPWASTLALLPFIPPSISHVDGIQVLVLLNLHLGYPFMLLEIAHSIFTEKVSSTNASTQTRASIDSLLARFNERLYDRYDYHGHDNKHCHYAVMKSLLVKDAMLHETNDEIVDMAPKLRKHNIVHINVIDKPLQGLTLPLVTYNFVDESEVIDQNNNLFEPSLTTNVERAGKTNMIYTSQTPIELPSTRKQLIRRFKHDILQVHSDKEKGCENSASNDALIGGEKQIVIRKAINPSENDSPENEGGGTDGKVPSIAEIFKANRKRKDDTLNEEDATLYVEHIYLFLL</sequence>
<keyword evidence="2" id="KW-1133">Transmembrane helix</keyword>
<keyword evidence="2" id="KW-0812">Transmembrane</keyword>
<dbReference type="Proteomes" id="UP001153076">
    <property type="component" value="Unassembled WGS sequence"/>
</dbReference>
<proteinExistence type="predicted"/>
<evidence type="ECO:0000256" key="1">
    <source>
        <dbReference type="SAM" id="MobiDB-lite"/>
    </source>
</evidence>
<gene>
    <name evidence="3" type="ORF">Cgig2_028995</name>
</gene>
<feature type="transmembrane region" description="Helical" evidence="2">
    <location>
        <begin position="21"/>
        <end position="39"/>
    </location>
</feature>
<reference evidence="3" key="1">
    <citation type="submission" date="2022-04" db="EMBL/GenBank/DDBJ databases">
        <title>Carnegiea gigantea Genome sequencing and assembly v2.</title>
        <authorList>
            <person name="Copetti D."/>
            <person name="Sanderson M.J."/>
            <person name="Burquez A."/>
            <person name="Wojciechowski M.F."/>
        </authorList>
    </citation>
    <scope>NUCLEOTIDE SEQUENCE</scope>
    <source>
        <strain evidence="3">SGP5-SGP5p</strain>
        <tissue evidence="3">Aerial part</tissue>
    </source>
</reference>
<evidence type="ECO:0000313" key="4">
    <source>
        <dbReference type="Proteomes" id="UP001153076"/>
    </source>
</evidence>
<name>A0A9Q1QA14_9CARY</name>
<dbReference type="EMBL" id="JAKOGI010000544">
    <property type="protein sequence ID" value="KAJ8433395.1"/>
    <property type="molecule type" value="Genomic_DNA"/>
</dbReference>
<evidence type="ECO:0000313" key="3">
    <source>
        <dbReference type="EMBL" id="KAJ8433395.1"/>
    </source>
</evidence>
<keyword evidence="4" id="KW-1185">Reference proteome</keyword>
<dbReference type="AlphaFoldDB" id="A0A9Q1QA14"/>
<organism evidence="3 4">
    <name type="scientific">Carnegiea gigantea</name>
    <dbReference type="NCBI Taxonomy" id="171969"/>
    <lineage>
        <taxon>Eukaryota</taxon>
        <taxon>Viridiplantae</taxon>
        <taxon>Streptophyta</taxon>
        <taxon>Embryophyta</taxon>
        <taxon>Tracheophyta</taxon>
        <taxon>Spermatophyta</taxon>
        <taxon>Magnoliopsida</taxon>
        <taxon>eudicotyledons</taxon>
        <taxon>Gunneridae</taxon>
        <taxon>Pentapetalae</taxon>
        <taxon>Caryophyllales</taxon>
        <taxon>Cactineae</taxon>
        <taxon>Cactaceae</taxon>
        <taxon>Cactoideae</taxon>
        <taxon>Echinocereeae</taxon>
        <taxon>Carnegiea</taxon>
    </lineage>
</organism>
<comment type="caution">
    <text evidence="3">The sequence shown here is derived from an EMBL/GenBank/DDBJ whole genome shotgun (WGS) entry which is preliminary data.</text>
</comment>
<feature type="region of interest" description="Disordered" evidence="1">
    <location>
        <begin position="284"/>
        <end position="304"/>
    </location>
</feature>
<keyword evidence="2" id="KW-0472">Membrane</keyword>